<keyword evidence="8" id="KW-1185">Reference proteome</keyword>
<feature type="DNA-binding region" description="HMG box" evidence="4">
    <location>
        <begin position="8"/>
        <end position="76"/>
    </location>
</feature>
<dbReference type="SMART" id="SM00398">
    <property type="entry name" value="HMG"/>
    <property type="match status" value="1"/>
</dbReference>
<dbReference type="GO" id="GO:0005634">
    <property type="term" value="C:nucleus"/>
    <property type="evidence" value="ECO:0007669"/>
    <property type="project" value="UniProtKB-SubCell"/>
</dbReference>
<dbReference type="FunFam" id="1.10.30.10:FF:000002">
    <property type="entry name" value="transcription factor Sox-2"/>
    <property type="match status" value="1"/>
</dbReference>
<feature type="domain" description="HMG box" evidence="6">
    <location>
        <begin position="8"/>
        <end position="76"/>
    </location>
</feature>
<organism evidence="7 8">
    <name type="scientific">Scylla paramamosain</name>
    <name type="common">Mud crab</name>
    <dbReference type="NCBI Taxonomy" id="85552"/>
    <lineage>
        <taxon>Eukaryota</taxon>
        <taxon>Metazoa</taxon>
        <taxon>Ecdysozoa</taxon>
        <taxon>Arthropoda</taxon>
        <taxon>Crustacea</taxon>
        <taxon>Multicrustacea</taxon>
        <taxon>Malacostraca</taxon>
        <taxon>Eumalacostraca</taxon>
        <taxon>Eucarida</taxon>
        <taxon>Decapoda</taxon>
        <taxon>Pleocyemata</taxon>
        <taxon>Brachyura</taxon>
        <taxon>Eubrachyura</taxon>
        <taxon>Portunoidea</taxon>
        <taxon>Portunidae</taxon>
        <taxon>Portuninae</taxon>
        <taxon>Scylla</taxon>
    </lineage>
</organism>
<dbReference type="InterPro" id="IPR036910">
    <property type="entry name" value="HMG_box_dom_sf"/>
</dbReference>
<comment type="subcellular location">
    <subcellularLocation>
        <location evidence="1">Nucleus</location>
    </subcellularLocation>
</comment>
<accession>A0AAW0TLB0</accession>
<evidence type="ECO:0000313" key="7">
    <source>
        <dbReference type="EMBL" id="KAK8388302.1"/>
    </source>
</evidence>
<evidence type="ECO:0000313" key="8">
    <source>
        <dbReference type="Proteomes" id="UP001487740"/>
    </source>
</evidence>
<evidence type="ECO:0000256" key="1">
    <source>
        <dbReference type="ARBA" id="ARBA00004123"/>
    </source>
</evidence>
<feature type="compositionally biased region" description="Basic and acidic residues" evidence="5">
    <location>
        <begin position="381"/>
        <end position="396"/>
    </location>
</feature>
<keyword evidence="2 4" id="KW-0238">DNA-binding</keyword>
<evidence type="ECO:0000259" key="6">
    <source>
        <dbReference type="PROSITE" id="PS50118"/>
    </source>
</evidence>
<dbReference type="Proteomes" id="UP001487740">
    <property type="component" value="Unassembled WGS sequence"/>
</dbReference>
<keyword evidence="3 4" id="KW-0539">Nucleus</keyword>
<dbReference type="Pfam" id="PF00505">
    <property type="entry name" value="HMG_box"/>
    <property type="match status" value="1"/>
</dbReference>
<dbReference type="PANTHER" id="PTHR10270:SF324">
    <property type="entry name" value="SOX DOMAIN-CONTAINING PROTEIN DICHAETE-RELATED"/>
    <property type="match status" value="1"/>
</dbReference>
<dbReference type="InterPro" id="IPR050140">
    <property type="entry name" value="SRY-related_HMG-box_TF-like"/>
</dbReference>
<sequence>MSTKESHVKRPMNAFMVWSRGQRRKMAQDNPKMHNSEISKRLGAEWKLLTDVEKRPFIDEAKRLRALHMKEHPDYKYRPRRKAKSMAKKDNRWEGVLKYPFQLPMFQPMIEGLRPFYPPPHLLTAPGIPGGLEKPSGELPRHLLPPPLFAPPISSLPYPHVDPAIFSRLHSPDALALSKLSTSESLSLSKMPSVESSLLARLAPHDVFPLPRLPSPPLQSPLPPLSSPHLPSSSSLPTTGVASSSSVLSSHIHHPASPSLPSYSLPSPIPKYPPEVSASSVLSRFPLDSPYFGLPRELEHFRLQHLQIERERKIRDEFAASPPPSRSRSSSPSSPKIDVGSRSRDSSPPRSPPGTDPPHDDGMLQRVSDESREDQEVPNSDDSRAFVRYGERKGSPEPKSPTPSPSEPLRLPHHFSPSALATSIYSSAPHHSVLSSSPASMSAAEVARNYFSSCMYPPGGGSAGCPPDSRTALSYFLVRPEAKYPHSPALLPALAPALSSSSPPSVVQ</sequence>
<dbReference type="GO" id="GO:0030154">
    <property type="term" value="P:cell differentiation"/>
    <property type="evidence" value="ECO:0007669"/>
    <property type="project" value="TreeGrafter"/>
</dbReference>
<protein>
    <recommendedName>
        <fullName evidence="6">HMG box domain-containing protein</fullName>
    </recommendedName>
</protein>
<dbReference type="GO" id="GO:0001228">
    <property type="term" value="F:DNA-binding transcription activator activity, RNA polymerase II-specific"/>
    <property type="evidence" value="ECO:0007669"/>
    <property type="project" value="TreeGrafter"/>
</dbReference>
<reference evidence="7 8" key="1">
    <citation type="submission" date="2023-03" db="EMBL/GenBank/DDBJ databases">
        <title>High-quality genome of Scylla paramamosain provides insights in environmental adaptation.</title>
        <authorList>
            <person name="Zhang L."/>
        </authorList>
    </citation>
    <scope>NUCLEOTIDE SEQUENCE [LARGE SCALE GENOMIC DNA]</scope>
    <source>
        <strain evidence="7">LZ_2023a</strain>
        <tissue evidence="7">Muscle</tissue>
    </source>
</reference>
<dbReference type="GO" id="GO:0000978">
    <property type="term" value="F:RNA polymerase II cis-regulatory region sequence-specific DNA binding"/>
    <property type="evidence" value="ECO:0007669"/>
    <property type="project" value="TreeGrafter"/>
</dbReference>
<feature type="region of interest" description="Disordered" evidence="5">
    <location>
        <begin position="219"/>
        <end position="261"/>
    </location>
</feature>
<feature type="region of interest" description="Disordered" evidence="5">
    <location>
        <begin position="316"/>
        <end position="415"/>
    </location>
</feature>
<proteinExistence type="predicted"/>
<evidence type="ECO:0000256" key="4">
    <source>
        <dbReference type="PROSITE-ProRule" id="PRU00267"/>
    </source>
</evidence>
<evidence type="ECO:0000256" key="3">
    <source>
        <dbReference type="ARBA" id="ARBA00023242"/>
    </source>
</evidence>
<dbReference type="InterPro" id="IPR009071">
    <property type="entry name" value="HMG_box_dom"/>
</dbReference>
<dbReference type="CDD" id="cd01388">
    <property type="entry name" value="HMG-box_SoxB"/>
    <property type="match status" value="1"/>
</dbReference>
<evidence type="ECO:0000256" key="2">
    <source>
        <dbReference type="ARBA" id="ARBA00023125"/>
    </source>
</evidence>
<dbReference type="Gene3D" id="1.10.30.10">
    <property type="entry name" value="High mobility group box domain"/>
    <property type="match status" value="1"/>
</dbReference>
<dbReference type="PANTHER" id="PTHR10270">
    <property type="entry name" value="SOX TRANSCRIPTION FACTOR"/>
    <property type="match status" value="1"/>
</dbReference>
<dbReference type="PROSITE" id="PS50118">
    <property type="entry name" value="HMG_BOX_2"/>
    <property type="match status" value="1"/>
</dbReference>
<feature type="compositionally biased region" description="Low complexity" evidence="5">
    <location>
        <begin position="227"/>
        <end position="261"/>
    </location>
</feature>
<name>A0AAW0TLB0_SCYPA</name>
<comment type="caution">
    <text evidence="7">The sequence shown here is derived from an EMBL/GenBank/DDBJ whole genome shotgun (WGS) entry which is preliminary data.</text>
</comment>
<feature type="compositionally biased region" description="Low complexity" evidence="5">
    <location>
        <begin position="326"/>
        <end position="335"/>
    </location>
</feature>
<dbReference type="AlphaFoldDB" id="A0AAW0TLB0"/>
<dbReference type="SUPFAM" id="SSF47095">
    <property type="entry name" value="HMG-box"/>
    <property type="match status" value="1"/>
</dbReference>
<evidence type="ECO:0000256" key="5">
    <source>
        <dbReference type="SAM" id="MobiDB-lite"/>
    </source>
</evidence>
<feature type="compositionally biased region" description="Basic and acidic residues" evidence="5">
    <location>
        <begin position="357"/>
        <end position="370"/>
    </location>
</feature>
<gene>
    <name evidence="7" type="ORF">O3P69_020361</name>
</gene>
<dbReference type="EMBL" id="JARAKH010000028">
    <property type="protein sequence ID" value="KAK8388302.1"/>
    <property type="molecule type" value="Genomic_DNA"/>
</dbReference>